<organism evidence="1 2">
    <name type="scientific">Cryobacterium lactosi</name>
    <dbReference type="NCBI Taxonomy" id="1259202"/>
    <lineage>
        <taxon>Bacteria</taxon>
        <taxon>Bacillati</taxon>
        <taxon>Actinomycetota</taxon>
        <taxon>Actinomycetes</taxon>
        <taxon>Micrococcales</taxon>
        <taxon>Microbacteriaceae</taxon>
        <taxon>Cryobacterium</taxon>
    </lineage>
</organism>
<reference evidence="1 2" key="1">
    <citation type="submission" date="2019-03" db="EMBL/GenBank/DDBJ databases">
        <title>Genomics of glacier-inhabiting Cryobacterium strains.</title>
        <authorList>
            <person name="Liu Q."/>
            <person name="Xin Y.-H."/>
        </authorList>
    </citation>
    <scope>NUCLEOTIDE SEQUENCE [LARGE SCALE GENOMIC DNA]</scope>
    <source>
        <strain evidence="1 2">Sr59</strain>
    </source>
</reference>
<evidence type="ECO:0000313" key="1">
    <source>
        <dbReference type="EMBL" id="TFD85854.1"/>
    </source>
</evidence>
<dbReference type="RefSeq" id="WP_134642066.1">
    <property type="nucleotide sequence ID" value="NZ_SOHM01000034.1"/>
</dbReference>
<sequence>MTATTTTTPWSLDVGLPDWLLIPVGPVSPPLWREDVTRVFSAMVDVDERLSSDSEHLRPAVPLDIDGALDTLLDFGAALPPGARLVAGLSVPWRWPLPVIITVTPVHDPPLSLLELTGGKGVIAAAGRPADVDEDLGDSIRSTRFDLDDAGDIIATVSCIRRDSGADTVVTWRTSDLDVVTQFTPWLERLLAAVRIGESE</sequence>
<protein>
    <submittedName>
        <fullName evidence="1">Uncharacterized protein</fullName>
    </submittedName>
</protein>
<accession>A0A4R9BJG7</accession>
<gene>
    <name evidence="1" type="ORF">E3T61_17165</name>
</gene>
<dbReference type="AlphaFoldDB" id="A0A4R9BJG7"/>
<comment type="caution">
    <text evidence="1">The sequence shown here is derived from an EMBL/GenBank/DDBJ whole genome shotgun (WGS) entry which is preliminary data.</text>
</comment>
<dbReference type="OrthoDB" id="5018069at2"/>
<dbReference type="EMBL" id="SOHM01000034">
    <property type="protein sequence ID" value="TFD85854.1"/>
    <property type="molecule type" value="Genomic_DNA"/>
</dbReference>
<dbReference type="Proteomes" id="UP000298468">
    <property type="component" value="Unassembled WGS sequence"/>
</dbReference>
<name>A0A4R9BJG7_9MICO</name>
<proteinExistence type="predicted"/>
<keyword evidence="2" id="KW-1185">Reference proteome</keyword>
<evidence type="ECO:0000313" key="2">
    <source>
        <dbReference type="Proteomes" id="UP000298468"/>
    </source>
</evidence>